<organism evidence="2 3">
    <name type="scientific">Candidatus Propionivibrio aalborgensis</name>
    <dbReference type="NCBI Taxonomy" id="1860101"/>
    <lineage>
        <taxon>Bacteria</taxon>
        <taxon>Pseudomonadati</taxon>
        <taxon>Pseudomonadota</taxon>
        <taxon>Betaproteobacteria</taxon>
        <taxon>Rhodocyclales</taxon>
        <taxon>Rhodocyclaceae</taxon>
        <taxon>Propionivibrio</taxon>
    </lineage>
</organism>
<accession>A0A1A8XDS7</accession>
<feature type="domain" description="Novel STAND NTPase 5" evidence="1">
    <location>
        <begin position="226"/>
        <end position="371"/>
    </location>
</feature>
<evidence type="ECO:0000313" key="2">
    <source>
        <dbReference type="EMBL" id="SBT03354.1"/>
    </source>
</evidence>
<proteinExistence type="predicted"/>
<dbReference type="InterPro" id="IPR027417">
    <property type="entry name" value="P-loop_NTPase"/>
</dbReference>
<dbReference type="Gene3D" id="1.25.40.10">
    <property type="entry name" value="Tetratricopeptide repeat domain"/>
    <property type="match status" value="1"/>
</dbReference>
<dbReference type="SUPFAM" id="SSF48452">
    <property type="entry name" value="TPR-like"/>
    <property type="match status" value="1"/>
</dbReference>
<keyword evidence="3" id="KW-1185">Reference proteome</keyword>
<gene>
    <name evidence="2" type="ORF">PROAA_1040002</name>
</gene>
<dbReference type="InterPro" id="IPR011990">
    <property type="entry name" value="TPR-like_helical_dom_sf"/>
</dbReference>
<name>A0A1A8XDS7_9RHOO</name>
<reference evidence="2 3" key="1">
    <citation type="submission" date="2016-06" db="EMBL/GenBank/DDBJ databases">
        <authorList>
            <person name="Kjaerup R.B."/>
            <person name="Dalgaard T.S."/>
            <person name="Juul-Madsen H.R."/>
        </authorList>
    </citation>
    <scope>NUCLEOTIDE SEQUENCE [LARGE SCALE GENOMIC DNA]</scope>
    <source>
        <strain evidence="2">2</strain>
    </source>
</reference>
<protein>
    <recommendedName>
        <fullName evidence="1">Novel STAND NTPase 5 domain-containing protein</fullName>
    </recommendedName>
</protein>
<sequence length="938" mass="106182">MQKSIADFRWAGLVTTNYDQIIEKAYSENGKRLQTPVPVLRNADRIDYELRAPDSIPLLKLHGCISLAHDIAHPLILTIDQYITHRKGREKLFSRFAEYAGEYSVVYVGYQIEDADIRAILLELTAPEISRPMHYVVTPHPSERDTKIWISKRITTISGTFDEFLATLQEKIPPGLRGFQSSAKNHPIEAKFVSHAAPSEDLLTFLANDTNYVYAKMQSESPNALAFFRGAAYGWSSTVAGFDAKRTLTDTVLSEVILVDELDRPQKTDFYLIKGYAGSGKTVTLKRIAYEAAVTFDKVVLFLRPDARLLFNPISELCNLIGERLFVFIDGVVRHAAEFETFLRLARKSKLALTIIVAERTNEWNVDGESLSPLLDRDHQLRSLSLPEIDALIAKLTQYRCLGVLATKNLEEQRQAVLSYADRQLLVALYEVTSGKSFPDIVFDEYKGIVNDRARRVYLVVCALNRMNVPVRAGLVNRLTGVSFIHFKEHFFGPLESIVMTEEYKPALDMAYRARHPWVAQIVFERALPNEGDRFDLYISILRDIDIGYTPDRSAFRECIRARNLRELFSDPLMVGEIFRVAEQASQDDGYLYQQQAIYEMKRSNGSLDRAHKLVSLAHKFLPRDRSITHTMSELELARANASRTEVERDLHIAQARQYATRLTGTNADSSHGYGTLVKVELGRFMNALKNPATADEEITAAAKAVEQALSEGFQKFRNDEHLLTAEAEFSKLLLDQDRAIRALGKAIAKNASSPFVARSLSRLYEAKNNLDAARKTLQDALRVLPGDKWLNAALASLLDRKFPDEGNEAEACWRRSFTEGDTNYTSQFRFARRLYLNGKMDEALVKFSQLKLARVPRDVKVSISGRIRENGSVKKFEGVIARLEADYAWVTPYGQQRSIFLSCSGVDVDTWQNYRRGDKLTFSIGFNYMGLAATICN</sequence>
<dbReference type="InterPro" id="IPR057574">
    <property type="entry name" value="nSTAND_NTPase5_dom"/>
</dbReference>
<dbReference type="Pfam" id="PF25199">
    <property type="entry name" value="nSTAND_NTPase5"/>
    <property type="match status" value="1"/>
</dbReference>
<evidence type="ECO:0000259" key="1">
    <source>
        <dbReference type="Pfam" id="PF25199"/>
    </source>
</evidence>
<dbReference type="Pfam" id="PF13289">
    <property type="entry name" value="SIR2_2"/>
    <property type="match status" value="1"/>
</dbReference>
<dbReference type="AlphaFoldDB" id="A0A1A8XDS7"/>
<dbReference type="Proteomes" id="UP000199600">
    <property type="component" value="Unassembled WGS sequence"/>
</dbReference>
<dbReference type="EMBL" id="FLQY01000007">
    <property type="protein sequence ID" value="SBT03354.1"/>
    <property type="molecule type" value="Genomic_DNA"/>
</dbReference>
<evidence type="ECO:0000313" key="3">
    <source>
        <dbReference type="Proteomes" id="UP000199600"/>
    </source>
</evidence>
<dbReference type="SUPFAM" id="SSF52540">
    <property type="entry name" value="P-loop containing nucleoside triphosphate hydrolases"/>
    <property type="match status" value="1"/>
</dbReference>